<protein>
    <submittedName>
        <fullName evidence="1">Uncharacterized protein</fullName>
    </submittedName>
</protein>
<dbReference type="OrthoDB" id="442894at2759"/>
<dbReference type="Proteomes" id="UP000007800">
    <property type="component" value="Unassembled WGS sequence"/>
</dbReference>
<dbReference type="GeneID" id="9053724"/>
<organism evidence="2">
    <name type="scientific">Perkinsus marinus (strain ATCC 50983 / TXsc)</name>
    <dbReference type="NCBI Taxonomy" id="423536"/>
    <lineage>
        <taxon>Eukaryota</taxon>
        <taxon>Sar</taxon>
        <taxon>Alveolata</taxon>
        <taxon>Perkinsozoa</taxon>
        <taxon>Perkinsea</taxon>
        <taxon>Perkinsida</taxon>
        <taxon>Perkinsidae</taxon>
        <taxon>Perkinsus</taxon>
    </lineage>
</organism>
<dbReference type="OMA" id="CRDSRMA"/>
<dbReference type="AlphaFoldDB" id="C5K5P9"/>
<keyword evidence="2" id="KW-1185">Reference proteome</keyword>
<dbReference type="RefSeq" id="XP_002788410.1">
    <property type="nucleotide sequence ID" value="XM_002788364.1"/>
</dbReference>
<name>C5K5P9_PERM5</name>
<sequence>MTVKSVVQAAQLVPLEKEDIHKTIREEITNRDDVTAHCWAQLLRMYAEGNDDWVGAIWRKVVEEISSNDDGKATAIILNALARSHSKQAHIRYLKLPDMNSSSKWDVHSVAICCISLARLAQTQDVIGAVEVDDMFAQLEGFLITKVDLSRSSNLLQLKQLALGFSLVYMEKVSNTLWKSIAVAAMDGRVPGSGEDRIGVLGSLSVGYPLGKATREIESLARTIIDVVDLTKVNQRSFHLLVMKLVKMRYFPVEVMSKVEACIEQDPDRIIPNGEALLSLVHFLFACNSDHAELWRIAMAKLDVLYDGMTTEDLFASVGFMTTCNRRPSDQVADDVLSRLSEPSDHYQALMASMALCRADLALQLPVHEVAMKILVSMRSTKLHTDTLQECVNMLCQVALLSGSPQLMQQIINDLTRFPLRNTNMSWLAWSAAMLNSLNFIPMALLRSMLRVNLNYRHPVAGFCRDSRMAQRVQETLICVGGGFSTEAERGGFQIDFVSDYQSVV</sequence>
<gene>
    <name evidence="1" type="ORF">Pmar_PMAR015205</name>
</gene>
<evidence type="ECO:0000313" key="2">
    <source>
        <dbReference type="Proteomes" id="UP000007800"/>
    </source>
</evidence>
<reference evidence="1 2" key="1">
    <citation type="submission" date="2008-07" db="EMBL/GenBank/DDBJ databases">
        <authorList>
            <person name="El-Sayed N."/>
            <person name="Caler E."/>
            <person name="Inman J."/>
            <person name="Amedeo P."/>
            <person name="Hass B."/>
            <person name="Wortman J."/>
        </authorList>
    </citation>
    <scope>NUCLEOTIDE SEQUENCE [LARGE SCALE GENOMIC DNA]</scope>
    <source>
        <strain evidence="2">ATCC 50983 / TXsc</strain>
    </source>
</reference>
<evidence type="ECO:0000313" key="1">
    <source>
        <dbReference type="EMBL" id="EER20206.1"/>
    </source>
</evidence>
<accession>C5K5P9</accession>
<dbReference type="InParanoid" id="C5K5P9"/>
<dbReference type="EMBL" id="GG670703">
    <property type="protein sequence ID" value="EER20206.1"/>
    <property type="molecule type" value="Genomic_DNA"/>
</dbReference>
<proteinExistence type="predicted"/>